<evidence type="ECO:0000313" key="2">
    <source>
        <dbReference type="Proteomes" id="UP001301653"/>
    </source>
</evidence>
<reference evidence="1 2" key="1">
    <citation type="submission" date="2023-12" db="EMBL/GenBank/DDBJ databases">
        <title>Stenotrophomonas guangdongensis sp. nov., isolated from wilted pepper plants (Capsicum annuum).</title>
        <authorList>
            <person name="Qiu M."/>
            <person name="Li Y."/>
            <person name="Liu Q."/>
            <person name="Zhang X."/>
            <person name="Huang Y."/>
            <person name="Guo R."/>
            <person name="Hu M."/>
            <person name="Zhou J."/>
            <person name="Zhou X."/>
        </authorList>
    </citation>
    <scope>NUCLEOTIDE SEQUENCE [LARGE SCALE GENOMIC DNA]</scope>
    <source>
        <strain evidence="1 2">MH1</strain>
    </source>
</reference>
<sequence>MFIYVDESGTFLSAEKSNSWCVVAGYVVPEVARKRVEQSLALLKRRLGRGIQDEVKLKDLSEANLTRFLGELGKLEATLFVSAIDLGHQDPEVVVAHQAKQVESVRANRPNMLYEEGRASIDDLSDRLERLSPQLYTQMVAQISLLDQVFRVATLYYVQRLPATLSSFKWRMDEKNSVRPIFEQTITHMTPGIIQAKSFRDPGVFVEGFDYSHFDRNFRSAPQDIPAYLQEAVDHTIKSAVNLGEVMQDSTFVRSHDVPGIQVADLLASAWRRVLRGEFEDNEGVARLLGMLTVEGQTPNPSIHLMTLGEEQLAEGTAYRAALNAKRTCRPMVYKRAAKGRNSPKAKPSEG</sequence>
<dbReference type="RefSeq" id="WP_323438399.1">
    <property type="nucleotide sequence ID" value="NZ_JAYFUH010000085.1"/>
</dbReference>
<accession>A0ABU5V1X4</accession>
<dbReference type="Proteomes" id="UP001301653">
    <property type="component" value="Unassembled WGS sequence"/>
</dbReference>
<gene>
    <name evidence="1" type="ORF">VA603_07420</name>
</gene>
<dbReference type="EMBL" id="JAYFUH010000085">
    <property type="protein sequence ID" value="MEA5667354.1"/>
    <property type="molecule type" value="Genomic_DNA"/>
</dbReference>
<organism evidence="1 2">
    <name type="scientific">Stenotrophomonas capsici</name>
    <dbReference type="NCBI Taxonomy" id="3110230"/>
    <lineage>
        <taxon>Bacteria</taxon>
        <taxon>Pseudomonadati</taxon>
        <taxon>Pseudomonadota</taxon>
        <taxon>Gammaproteobacteria</taxon>
        <taxon>Lysobacterales</taxon>
        <taxon>Lysobacteraceae</taxon>
        <taxon>Stenotrophomonas</taxon>
    </lineage>
</organism>
<protein>
    <submittedName>
        <fullName evidence="1">DUF3800 domain-containing protein</fullName>
    </submittedName>
</protein>
<proteinExistence type="predicted"/>
<name>A0ABU5V1X4_9GAMM</name>
<dbReference type="Pfam" id="PF12686">
    <property type="entry name" value="DUF3800"/>
    <property type="match status" value="1"/>
</dbReference>
<comment type="caution">
    <text evidence="1">The sequence shown here is derived from an EMBL/GenBank/DDBJ whole genome shotgun (WGS) entry which is preliminary data.</text>
</comment>
<keyword evidence="2" id="KW-1185">Reference proteome</keyword>
<dbReference type="InterPro" id="IPR024524">
    <property type="entry name" value="DUF3800"/>
</dbReference>
<evidence type="ECO:0000313" key="1">
    <source>
        <dbReference type="EMBL" id="MEA5667354.1"/>
    </source>
</evidence>